<protein>
    <recommendedName>
        <fullName evidence="4">K(+)-transporting ATPase subunit F</fullName>
    </recommendedName>
</protein>
<keyword evidence="1" id="KW-1133">Transmembrane helix</keyword>
<keyword evidence="3" id="KW-1185">Reference proteome</keyword>
<comment type="caution">
    <text evidence="2">The sequence shown here is derived from an EMBL/GenBank/DDBJ whole genome shotgun (WGS) entry which is preliminary data.</text>
</comment>
<name>A0A164JAW0_9NOCA</name>
<dbReference type="InterPro" id="IPR011726">
    <property type="entry name" value="KdpF"/>
</dbReference>
<dbReference type="Pfam" id="PF09604">
    <property type="entry name" value="Potass_KdpF"/>
    <property type="match status" value="1"/>
</dbReference>
<evidence type="ECO:0000256" key="1">
    <source>
        <dbReference type="SAM" id="Phobius"/>
    </source>
</evidence>
<keyword evidence="1" id="KW-0472">Membrane</keyword>
<evidence type="ECO:0008006" key="4">
    <source>
        <dbReference type="Google" id="ProtNLM"/>
    </source>
</evidence>
<dbReference type="AlphaFoldDB" id="A0A164JAW0"/>
<dbReference type="GO" id="GO:0005886">
    <property type="term" value="C:plasma membrane"/>
    <property type="evidence" value="ECO:0007669"/>
    <property type="project" value="InterPro"/>
</dbReference>
<keyword evidence="1" id="KW-0812">Transmembrane</keyword>
<evidence type="ECO:0000313" key="3">
    <source>
        <dbReference type="Proteomes" id="UP000076512"/>
    </source>
</evidence>
<dbReference type="OrthoDB" id="4565628at2"/>
<organism evidence="2 3">
    <name type="scientific">Nocardia terpenica</name>
    <dbReference type="NCBI Taxonomy" id="455432"/>
    <lineage>
        <taxon>Bacteria</taxon>
        <taxon>Bacillati</taxon>
        <taxon>Actinomycetota</taxon>
        <taxon>Actinomycetes</taxon>
        <taxon>Mycobacteriales</taxon>
        <taxon>Nocardiaceae</taxon>
        <taxon>Nocardia</taxon>
    </lineage>
</organism>
<dbReference type="EMBL" id="LWGR01000016">
    <property type="protein sequence ID" value="KZM70216.1"/>
    <property type="molecule type" value="Genomic_DNA"/>
</dbReference>
<accession>A0A164JAW0</accession>
<dbReference type="STRING" id="455432.AWN90_06635"/>
<dbReference type="Proteomes" id="UP000076512">
    <property type="component" value="Unassembled WGS sequence"/>
</dbReference>
<feature type="transmembrane region" description="Helical" evidence="1">
    <location>
        <begin position="42"/>
        <end position="61"/>
    </location>
</feature>
<dbReference type="GO" id="GO:0008556">
    <property type="term" value="F:P-type potassium transmembrane transporter activity"/>
    <property type="evidence" value="ECO:0007669"/>
    <property type="project" value="InterPro"/>
</dbReference>
<dbReference type="NCBIfam" id="TIGR02115">
    <property type="entry name" value="potass_kdpF"/>
    <property type="match status" value="1"/>
</dbReference>
<proteinExistence type="predicted"/>
<evidence type="ECO:0000313" key="2">
    <source>
        <dbReference type="EMBL" id="KZM70216.1"/>
    </source>
</evidence>
<gene>
    <name evidence="2" type="ORF">AWN90_06635</name>
</gene>
<reference evidence="2 3" key="1">
    <citation type="submission" date="2016-04" db="EMBL/GenBank/DDBJ databases">
        <authorList>
            <person name="Evans L.H."/>
            <person name="Alamgir A."/>
            <person name="Owens N."/>
            <person name="Weber N.D."/>
            <person name="Virtaneva K."/>
            <person name="Barbian K."/>
            <person name="Babar A."/>
            <person name="Rosenke K."/>
        </authorList>
    </citation>
    <scope>NUCLEOTIDE SEQUENCE [LARGE SCALE GENOMIC DNA]</scope>
    <source>
        <strain evidence="2 3">IFM 0406</strain>
    </source>
</reference>
<sequence>MRRVRREVPTHVCRGVHGADGGDFRAARPDPTGSGTAVTQNIIGLVLAVAIAVYLIAALLFPERF</sequence>